<dbReference type="RefSeq" id="XP_042996036.1">
    <property type="nucleotide sequence ID" value="XM_043140102.1"/>
</dbReference>
<dbReference type="OrthoDB" id="5578001at2759"/>
<dbReference type="GeneID" id="66063382"/>
<evidence type="ECO:0000313" key="2">
    <source>
        <dbReference type="EMBL" id="QUC18363.1"/>
    </source>
</evidence>
<dbReference type="EMBL" id="CP072754">
    <property type="protein sequence ID" value="QUC18363.1"/>
    <property type="molecule type" value="Genomic_DNA"/>
</dbReference>
<keyword evidence="3" id="KW-1185">Reference proteome</keyword>
<reference evidence="2" key="1">
    <citation type="submission" date="2020-03" db="EMBL/GenBank/DDBJ databases">
        <title>A mixture of massive structural variations and highly conserved coding sequences in Ustilaginoidea virens genome.</title>
        <authorList>
            <person name="Zhang K."/>
            <person name="Zhao Z."/>
            <person name="Zhang Z."/>
            <person name="Li Y."/>
            <person name="Hsiang T."/>
            <person name="Sun W."/>
        </authorList>
    </citation>
    <scope>NUCLEOTIDE SEQUENCE</scope>
    <source>
        <strain evidence="2">UV-8b</strain>
    </source>
</reference>
<accession>A0A8E5MFF9</accession>
<proteinExistence type="predicted"/>
<name>A0A8E5MFF9_USTVR</name>
<feature type="region of interest" description="Disordered" evidence="1">
    <location>
        <begin position="328"/>
        <end position="365"/>
    </location>
</feature>
<evidence type="ECO:0000256" key="1">
    <source>
        <dbReference type="SAM" id="MobiDB-lite"/>
    </source>
</evidence>
<dbReference type="AlphaFoldDB" id="A0A8E5MFF9"/>
<dbReference type="Proteomes" id="UP000027002">
    <property type="component" value="Chromosome 2"/>
</dbReference>
<feature type="region of interest" description="Disordered" evidence="1">
    <location>
        <begin position="178"/>
        <end position="206"/>
    </location>
</feature>
<feature type="compositionally biased region" description="Basic and acidic residues" evidence="1">
    <location>
        <begin position="348"/>
        <end position="358"/>
    </location>
</feature>
<organism evidence="2 3">
    <name type="scientific">Ustilaginoidea virens</name>
    <name type="common">Rice false smut fungus</name>
    <name type="synonym">Villosiclava virens</name>
    <dbReference type="NCBI Taxonomy" id="1159556"/>
    <lineage>
        <taxon>Eukaryota</taxon>
        <taxon>Fungi</taxon>
        <taxon>Dikarya</taxon>
        <taxon>Ascomycota</taxon>
        <taxon>Pezizomycotina</taxon>
        <taxon>Sordariomycetes</taxon>
        <taxon>Hypocreomycetidae</taxon>
        <taxon>Hypocreales</taxon>
        <taxon>Clavicipitaceae</taxon>
        <taxon>Ustilaginoidea</taxon>
    </lineage>
</organism>
<gene>
    <name evidence="2" type="ORF">UV8b_02604</name>
</gene>
<dbReference type="KEGG" id="uvi:66063382"/>
<sequence length="406" mass="43148">MAAVIVPPDQAGLLGPILPALPAAAASTQPATQVLPLLSPILRQRVQILSSSSTEPWLRLLCYDASKSSQLADVARGPALEPHPVSGEVEVDWGYDAETRYRRLDKETLQALVALPHLGLAFRLVYCINDSDRGGDGDGDGDGGGGGWRIGEVTVTDEPSPFSTFGGASTIAEAERQYRHSQGSRDALPVNGGSAAKSVRQEEEDDNDYWARYDATPARTPAQSRSPAAGTNGNTSATLLQTLDSFKSTSADDDGYFAQYDNVQPAMDNHDPDEEAHAAPFMPPLGLCQNAASPRATAAAAAAAVASATNHSLQAGGIYPGMSNTDMALEHPRPHSSASSSRSNTVARLEETAGKQEQNEFGVKQHVSRSIRSLYMLSKASGIDRDEFERLVQTELQLLGMMDDGD</sequence>
<evidence type="ECO:0000313" key="3">
    <source>
        <dbReference type="Proteomes" id="UP000027002"/>
    </source>
</evidence>
<protein>
    <submittedName>
        <fullName evidence="2">Uncharacterized protein</fullName>
    </submittedName>
</protein>